<feature type="disulfide bond" description="Redox-active" evidence="9">
    <location>
        <begin position="29"/>
        <end position="32"/>
    </location>
</feature>
<sequence length="102" mass="11413">MNVIKNATEYDAILKDNEKVFVDFYADWCGPCKMVGPVVEQLSNEISDVAFVKVNVDEHPQIAQRYGVMSIPTMIAFKNGQAVKTTVGFKPKEALEEMIQSL</sequence>
<dbReference type="NCBIfam" id="TIGR01068">
    <property type="entry name" value="thioredoxin"/>
    <property type="match status" value="1"/>
</dbReference>
<evidence type="ECO:0000256" key="8">
    <source>
        <dbReference type="PIRSR" id="PIRSR000077-1"/>
    </source>
</evidence>
<feature type="site" description="Deprotonates C-terminal active site Cys" evidence="8">
    <location>
        <position position="23"/>
    </location>
</feature>
<keyword evidence="2" id="KW-0813">Transport</keyword>
<name>D2MNV2_9FIRM</name>
<dbReference type="OrthoDB" id="9790390at2"/>
<dbReference type="PANTHER" id="PTHR46115">
    <property type="entry name" value="THIOREDOXIN-LIKE PROTEIN 1"/>
    <property type="match status" value="1"/>
</dbReference>
<dbReference type="Proteomes" id="UP000005017">
    <property type="component" value="Unassembled WGS sequence"/>
</dbReference>
<dbReference type="InterPro" id="IPR013766">
    <property type="entry name" value="Thioredoxin_domain"/>
</dbReference>
<feature type="active site" description="Nucleophile" evidence="8">
    <location>
        <position position="29"/>
    </location>
</feature>
<feature type="domain" description="Thioredoxin" evidence="10">
    <location>
        <begin position="1"/>
        <end position="102"/>
    </location>
</feature>
<dbReference type="eggNOG" id="COG3118">
    <property type="taxonomic scope" value="Bacteria"/>
</dbReference>
<dbReference type="InterPro" id="IPR017937">
    <property type="entry name" value="Thioredoxin_CS"/>
</dbReference>
<dbReference type="Gene3D" id="3.40.30.10">
    <property type="entry name" value="Glutaredoxin"/>
    <property type="match status" value="1"/>
</dbReference>
<evidence type="ECO:0000256" key="3">
    <source>
        <dbReference type="ARBA" id="ARBA00022982"/>
    </source>
</evidence>
<dbReference type="FunFam" id="3.40.30.10:FF:000001">
    <property type="entry name" value="Thioredoxin"/>
    <property type="match status" value="1"/>
</dbReference>
<dbReference type="PIRSF" id="PIRSF000077">
    <property type="entry name" value="Thioredoxin"/>
    <property type="match status" value="1"/>
</dbReference>
<keyword evidence="3" id="KW-0249">Electron transport</keyword>
<evidence type="ECO:0000256" key="1">
    <source>
        <dbReference type="ARBA" id="ARBA00020570"/>
    </source>
</evidence>
<dbReference type="PROSITE" id="PS00194">
    <property type="entry name" value="THIOREDOXIN_1"/>
    <property type="match status" value="1"/>
</dbReference>
<keyword evidence="5 9" id="KW-0676">Redox-active center</keyword>
<reference evidence="12" key="1">
    <citation type="submission" date="2009-12" db="EMBL/GenBank/DDBJ databases">
        <title>Sequence of Clostridiales genomosp. BVAB3 str. UPII9-5.</title>
        <authorList>
            <person name="Madupu R."/>
            <person name="Durkin A.S."/>
            <person name="Torralba M."/>
            <person name="Methe B."/>
            <person name="Sutton G.G."/>
            <person name="Strausberg R.L."/>
            <person name="Nelson K.E."/>
        </authorList>
    </citation>
    <scope>NUCLEOTIDE SEQUENCE [LARGE SCALE GENOMIC DNA]</scope>
    <source>
        <strain evidence="12">W1219</strain>
    </source>
</reference>
<dbReference type="SUPFAM" id="SSF52833">
    <property type="entry name" value="Thioredoxin-like"/>
    <property type="match status" value="1"/>
</dbReference>
<evidence type="ECO:0000259" key="10">
    <source>
        <dbReference type="PROSITE" id="PS51352"/>
    </source>
</evidence>
<dbReference type="InterPro" id="IPR005746">
    <property type="entry name" value="Thioredoxin"/>
</dbReference>
<dbReference type="PRINTS" id="PR00421">
    <property type="entry name" value="THIOREDOXIN"/>
</dbReference>
<dbReference type="Pfam" id="PF00085">
    <property type="entry name" value="Thioredoxin"/>
    <property type="match status" value="1"/>
</dbReference>
<evidence type="ECO:0000256" key="5">
    <source>
        <dbReference type="ARBA" id="ARBA00023284"/>
    </source>
</evidence>
<dbReference type="GO" id="GO:0015035">
    <property type="term" value="F:protein-disulfide reductase activity"/>
    <property type="evidence" value="ECO:0007669"/>
    <property type="project" value="UniProtKB-UniRule"/>
</dbReference>
<evidence type="ECO:0000256" key="2">
    <source>
        <dbReference type="ARBA" id="ARBA00022448"/>
    </source>
</evidence>
<evidence type="ECO:0000313" key="11">
    <source>
        <dbReference type="EMBL" id="EFC05721.1"/>
    </source>
</evidence>
<dbReference type="AlphaFoldDB" id="D2MNV2"/>
<evidence type="ECO:0000313" key="12">
    <source>
        <dbReference type="Proteomes" id="UP000005017"/>
    </source>
</evidence>
<evidence type="ECO:0000256" key="7">
    <source>
        <dbReference type="PIRNR" id="PIRNR000077"/>
    </source>
</evidence>
<feature type="site" description="Contributes to redox potential value" evidence="8">
    <location>
        <position position="30"/>
    </location>
</feature>
<dbReference type="InterPro" id="IPR036249">
    <property type="entry name" value="Thioredoxin-like_sf"/>
</dbReference>
<gene>
    <name evidence="11" type="primary">trxA</name>
    <name evidence="11" type="ORF">HMPREF9013_0644</name>
</gene>
<dbReference type="RefSeq" id="WP_006627053.1">
    <property type="nucleotide sequence ID" value="NZ_ADFR01000007.1"/>
</dbReference>
<comment type="caution">
    <text evidence="11">The sequence shown here is derived from an EMBL/GenBank/DDBJ whole genome shotgun (WGS) entry which is preliminary data.</text>
</comment>
<dbReference type="EMBL" id="ADFR01000007">
    <property type="protein sequence ID" value="EFC05721.1"/>
    <property type="molecule type" value="Genomic_DNA"/>
</dbReference>
<evidence type="ECO:0000256" key="4">
    <source>
        <dbReference type="ARBA" id="ARBA00023157"/>
    </source>
</evidence>
<dbReference type="STRING" id="679192.HMPREF9013_0644"/>
<dbReference type="PROSITE" id="PS51352">
    <property type="entry name" value="THIOREDOXIN_2"/>
    <property type="match status" value="1"/>
</dbReference>
<organism evidence="11 12">
    <name type="scientific">Bulleidia extructa W1219</name>
    <dbReference type="NCBI Taxonomy" id="679192"/>
    <lineage>
        <taxon>Bacteria</taxon>
        <taxon>Bacillati</taxon>
        <taxon>Bacillota</taxon>
        <taxon>Erysipelotrichia</taxon>
        <taxon>Erysipelotrichales</taxon>
        <taxon>Erysipelotrichaceae</taxon>
        <taxon>Bulleidia</taxon>
    </lineage>
</organism>
<comment type="similarity">
    <text evidence="7">Belongs to the thioredoxin family.</text>
</comment>
<protein>
    <recommendedName>
        <fullName evidence="1 6">Thioredoxin</fullName>
    </recommendedName>
</protein>
<keyword evidence="4 9" id="KW-1015">Disulfide bond</keyword>
<evidence type="ECO:0000256" key="9">
    <source>
        <dbReference type="PIRSR" id="PIRSR000077-4"/>
    </source>
</evidence>
<dbReference type="CDD" id="cd02947">
    <property type="entry name" value="TRX_family"/>
    <property type="match status" value="1"/>
</dbReference>
<keyword evidence="12" id="KW-1185">Reference proteome</keyword>
<evidence type="ECO:0000256" key="6">
    <source>
        <dbReference type="NCBIfam" id="TIGR01068"/>
    </source>
</evidence>
<feature type="site" description="Contributes to redox potential value" evidence="8">
    <location>
        <position position="31"/>
    </location>
</feature>
<accession>D2MNV2</accession>
<feature type="active site" description="Nucleophile" evidence="8">
    <location>
        <position position="32"/>
    </location>
</feature>
<proteinExistence type="inferred from homology"/>